<sequence length="64" mass="7133">MKAQGIMVSPISNRKAIPLAEFAADIERRRQETGITELPRNNGTRRTPSKLAMLNALDKLGAKW</sequence>
<accession>A0A916T185</accession>
<evidence type="ECO:0000313" key="2">
    <source>
        <dbReference type="Proteomes" id="UP000623067"/>
    </source>
</evidence>
<reference evidence="1" key="2">
    <citation type="submission" date="2020-09" db="EMBL/GenBank/DDBJ databases">
        <authorList>
            <person name="Sun Q."/>
            <person name="Zhou Y."/>
        </authorList>
    </citation>
    <scope>NUCLEOTIDE SEQUENCE</scope>
    <source>
        <strain evidence="1">CGMCC 1.15330</strain>
    </source>
</reference>
<comment type="caution">
    <text evidence="1">The sequence shown here is derived from an EMBL/GenBank/DDBJ whole genome shotgun (WGS) entry which is preliminary data.</text>
</comment>
<dbReference type="Proteomes" id="UP000623067">
    <property type="component" value="Unassembled WGS sequence"/>
</dbReference>
<proteinExistence type="predicted"/>
<evidence type="ECO:0000313" key="1">
    <source>
        <dbReference type="EMBL" id="GGB25541.1"/>
    </source>
</evidence>
<protein>
    <submittedName>
        <fullName evidence="1">Uncharacterized protein</fullName>
    </submittedName>
</protein>
<dbReference type="AlphaFoldDB" id="A0A916T185"/>
<gene>
    <name evidence="1" type="ORF">GCM10011380_13870</name>
</gene>
<reference evidence="1" key="1">
    <citation type="journal article" date="2014" name="Int. J. Syst. Evol. Microbiol.">
        <title>Complete genome sequence of Corynebacterium casei LMG S-19264T (=DSM 44701T), isolated from a smear-ripened cheese.</title>
        <authorList>
            <consortium name="US DOE Joint Genome Institute (JGI-PGF)"/>
            <person name="Walter F."/>
            <person name="Albersmeier A."/>
            <person name="Kalinowski J."/>
            <person name="Ruckert C."/>
        </authorList>
    </citation>
    <scope>NUCLEOTIDE SEQUENCE</scope>
    <source>
        <strain evidence="1">CGMCC 1.15330</strain>
    </source>
</reference>
<keyword evidence="2" id="KW-1185">Reference proteome</keyword>
<dbReference type="EMBL" id="BMIH01000002">
    <property type="protein sequence ID" value="GGB25541.1"/>
    <property type="molecule type" value="Genomic_DNA"/>
</dbReference>
<organism evidence="1 2">
    <name type="scientific">Sphingomonas metalli</name>
    <dbReference type="NCBI Taxonomy" id="1779358"/>
    <lineage>
        <taxon>Bacteria</taxon>
        <taxon>Pseudomonadati</taxon>
        <taxon>Pseudomonadota</taxon>
        <taxon>Alphaproteobacteria</taxon>
        <taxon>Sphingomonadales</taxon>
        <taxon>Sphingomonadaceae</taxon>
        <taxon>Sphingomonas</taxon>
    </lineage>
</organism>
<name>A0A916T185_9SPHN</name>